<reference evidence="1" key="1">
    <citation type="journal article" date="2020" name="J Insects Food Feed">
        <title>The yellow mealworm (Tenebrio molitor) genome: a resource for the emerging insects as food and feed industry.</title>
        <authorList>
            <person name="Eriksson T."/>
            <person name="Andere A."/>
            <person name="Kelstrup H."/>
            <person name="Emery V."/>
            <person name="Picard C."/>
        </authorList>
    </citation>
    <scope>NUCLEOTIDE SEQUENCE</scope>
    <source>
        <strain evidence="1">Stoneville</strain>
        <tissue evidence="1">Whole head</tissue>
    </source>
</reference>
<organism evidence="1 2">
    <name type="scientific">Tenebrio molitor</name>
    <name type="common">Yellow mealworm beetle</name>
    <dbReference type="NCBI Taxonomy" id="7067"/>
    <lineage>
        <taxon>Eukaryota</taxon>
        <taxon>Metazoa</taxon>
        <taxon>Ecdysozoa</taxon>
        <taxon>Arthropoda</taxon>
        <taxon>Hexapoda</taxon>
        <taxon>Insecta</taxon>
        <taxon>Pterygota</taxon>
        <taxon>Neoptera</taxon>
        <taxon>Endopterygota</taxon>
        <taxon>Coleoptera</taxon>
        <taxon>Polyphaga</taxon>
        <taxon>Cucujiformia</taxon>
        <taxon>Tenebrionidae</taxon>
        <taxon>Tenebrio</taxon>
    </lineage>
</organism>
<gene>
    <name evidence="1" type="ORF">GEV33_004344</name>
</gene>
<reference evidence="1" key="2">
    <citation type="submission" date="2021-08" db="EMBL/GenBank/DDBJ databases">
        <authorList>
            <person name="Eriksson T."/>
        </authorList>
    </citation>
    <scope>NUCLEOTIDE SEQUENCE</scope>
    <source>
        <strain evidence="1">Stoneville</strain>
        <tissue evidence="1">Whole head</tissue>
    </source>
</reference>
<dbReference type="Proteomes" id="UP000719412">
    <property type="component" value="Unassembled WGS sequence"/>
</dbReference>
<evidence type="ECO:0000313" key="2">
    <source>
        <dbReference type="Proteomes" id="UP000719412"/>
    </source>
</evidence>
<comment type="caution">
    <text evidence="1">The sequence shown here is derived from an EMBL/GenBank/DDBJ whole genome shotgun (WGS) entry which is preliminary data.</text>
</comment>
<proteinExistence type="predicted"/>
<dbReference type="EMBL" id="JABDTM020017660">
    <property type="protein sequence ID" value="KAH0818447.1"/>
    <property type="molecule type" value="Genomic_DNA"/>
</dbReference>
<dbReference type="AlphaFoldDB" id="A0A8J6HPY5"/>
<evidence type="ECO:0000313" key="1">
    <source>
        <dbReference type="EMBL" id="KAH0818447.1"/>
    </source>
</evidence>
<protein>
    <submittedName>
        <fullName evidence="1">Uncharacterized protein</fullName>
    </submittedName>
</protein>
<accession>A0A8J6HPY5</accession>
<name>A0A8J6HPY5_TENMO</name>
<keyword evidence="2" id="KW-1185">Reference proteome</keyword>
<sequence length="98" mass="10372">MPESYLSRTLEVDGAGKGSSLLRLNNDSNMAPVRLWFSPSSAMASACCRATASLSLAGSAGMLVARAINFDVPTRVDVQTGSPLDGVGPFWRSEPWLP</sequence>